<reference evidence="2" key="1">
    <citation type="submission" date="2020-04" db="EMBL/GenBank/DDBJ databases">
        <authorList>
            <person name="Alioto T."/>
            <person name="Alioto T."/>
            <person name="Gomez Garrido J."/>
        </authorList>
    </citation>
    <scope>NUCLEOTIDE SEQUENCE</scope>
    <source>
        <strain evidence="2">A484AB</strain>
    </source>
</reference>
<dbReference type="SUPFAM" id="SSF53098">
    <property type="entry name" value="Ribonuclease H-like"/>
    <property type="match status" value="1"/>
</dbReference>
<dbReference type="Proteomes" id="UP001152795">
    <property type="component" value="Unassembled WGS sequence"/>
</dbReference>
<protein>
    <submittedName>
        <fullName evidence="2">Zinc finger MYM-type 1-like</fullName>
    </submittedName>
</protein>
<feature type="domain" description="DUF4371" evidence="1">
    <location>
        <begin position="10"/>
        <end position="100"/>
    </location>
</feature>
<dbReference type="InterPro" id="IPR025398">
    <property type="entry name" value="DUF4371"/>
</dbReference>
<comment type="caution">
    <text evidence="2">The sequence shown here is derived from an EMBL/GenBank/DDBJ whole genome shotgun (WGS) entry which is preliminary data.</text>
</comment>
<evidence type="ECO:0000259" key="1">
    <source>
        <dbReference type="Pfam" id="PF14291"/>
    </source>
</evidence>
<dbReference type="PANTHER" id="PTHR45749">
    <property type="match status" value="1"/>
</dbReference>
<sequence>MGNRVLDHIILEVKSAKYFSVSVDSTPDVSHVDQLTFILRYVLPSGPVERFVTFLDMQGHSGRELAESLLKFLRTHGIGITNCRGQSYDNASNMSGKYNGMQAIIRQHCEMAHYVPCAAHSLNLVGQSAAGCCLAAIAFFKFLQGLYSFFSASMHRWKVLNDKLESISLPTLKRMSDTRWSARADATKALVDGYDEICDALAELADDVEQKADAREEASGFMSTK</sequence>
<dbReference type="PANTHER" id="PTHR45749:SF23">
    <property type="entry name" value="ZINC FINGER MYM-TYPE PROTEIN 1-LIKE"/>
    <property type="match status" value="1"/>
</dbReference>
<proteinExistence type="predicted"/>
<dbReference type="EMBL" id="CACRXK020001670">
    <property type="protein sequence ID" value="CAB3990490.1"/>
    <property type="molecule type" value="Genomic_DNA"/>
</dbReference>
<name>A0A6S7H1F4_PARCT</name>
<accession>A0A6S7H1F4</accession>
<keyword evidence="3" id="KW-1185">Reference proteome</keyword>
<organism evidence="2 3">
    <name type="scientific">Paramuricea clavata</name>
    <name type="common">Red gorgonian</name>
    <name type="synonym">Violescent sea-whip</name>
    <dbReference type="NCBI Taxonomy" id="317549"/>
    <lineage>
        <taxon>Eukaryota</taxon>
        <taxon>Metazoa</taxon>
        <taxon>Cnidaria</taxon>
        <taxon>Anthozoa</taxon>
        <taxon>Octocorallia</taxon>
        <taxon>Malacalcyonacea</taxon>
        <taxon>Plexauridae</taxon>
        <taxon>Paramuricea</taxon>
    </lineage>
</organism>
<dbReference type="Pfam" id="PF14291">
    <property type="entry name" value="DUF4371"/>
    <property type="match status" value="1"/>
</dbReference>
<dbReference type="InterPro" id="IPR012337">
    <property type="entry name" value="RNaseH-like_sf"/>
</dbReference>
<gene>
    <name evidence="2" type="ORF">PACLA_8A062508</name>
</gene>
<evidence type="ECO:0000313" key="3">
    <source>
        <dbReference type="Proteomes" id="UP001152795"/>
    </source>
</evidence>
<dbReference type="OrthoDB" id="6020516at2759"/>
<dbReference type="AlphaFoldDB" id="A0A6S7H1F4"/>
<evidence type="ECO:0000313" key="2">
    <source>
        <dbReference type="EMBL" id="CAB3990490.1"/>
    </source>
</evidence>